<dbReference type="EMBL" id="CP003130">
    <property type="protein sequence ID" value="AEU35027.1"/>
    <property type="molecule type" value="Genomic_DNA"/>
</dbReference>
<accession>G8NR42</accession>
<dbReference type="AlphaFoldDB" id="G8NR42"/>
<dbReference type="KEGG" id="gma:AciX8_0677"/>
<keyword evidence="2" id="KW-1185">Reference proteome</keyword>
<reference evidence="1 2" key="1">
    <citation type="submission" date="2011-11" db="EMBL/GenBank/DDBJ databases">
        <title>Complete sequence of Granulicella mallensis MP5ACTX8.</title>
        <authorList>
            <consortium name="US DOE Joint Genome Institute"/>
            <person name="Lucas S."/>
            <person name="Copeland A."/>
            <person name="Lapidus A."/>
            <person name="Cheng J.-F."/>
            <person name="Goodwin L."/>
            <person name="Pitluck S."/>
            <person name="Peters L."/>
            <person name="Lu M."/>
            <person name="Detter J.C."/>
            <person name="Han C."/>
            <person name="Tapia R."/>
            <person name="Land M."/>
            <person name="Hauser L."/>
            <person name="Kyrpides N."/>
            <person name="Ivanova N."/>
            <person name="Mikhailova N."/>
            <person name="Pagani I."/>
            <person name="Rawat S."/>
            <person name="Mannisto M."/>
            <person name="Haggblom M."/>
            <person name="Woyke T."/>
        </authorList>
    </citation>
    <scope>NUCLEOTIDE SEQUENCE [LARGE SCALE GENOMIC DNA]</scope>
    <source>
        <strain evidence="2">ATCC BAA-1857 / DSM 23137 / MP5ACTX8</strain>
    </source>
</reference>
<evidence type="ECO:0000313" key="2">
    <source>
        <dbReference type="Proteomes" id="UP000007113"/>
    </source>
</evidence>
<organism evidence="1 2">
    <name type="scientific">Granulicella mallensis (strain ATCC BAA-1857 / DSM 23137 / MP5ACTX8)</name>
    <dbReference type="NCBI Taxonomy" id="682795"/>
    <lineage>
        <taxon>Bacteria</taxon>
        <taxon>Pseudomonadati</taxon>
        <taxon>Acidobacteriota</taxon>
        <taxon>Terriglobia</taxon>
        <taxon>Terriglobales</taxon>
        <taxon>Acidobacteriaceae</taxon>
        <taxon>Granulicella</taxon>
    </lineage>
</organism>
<name>G8NR42_GRAMM</name>
<dbReference type="Proteomes" id="UP000007113">
    <property type="component" value="Chromosome"/>
</dbReference>
<evidence type="ECO:0000313" key="1">
    <source>
        <dbReference type="EMBL" id="AEU35027.1"/>
    </source>
</evidence>
<gene>
    <name evidence="1" type="ordered locus">AciX8_0677</name>
</gene>
<dbReference type="HOGENOM" id="CLU_2046355_0_0_0"/>
<sequence length="120" mass="12128" precursor="true">MTIAPISALGTLCGAVPSGTVVSVSGNGNFVGPAGSLDLVTNGRTGEVMDFFSPGYFAVAAVAGGLTGGYTFGNLGAGNSNLAGASAEYQGAEFLLVRLQRRAVDPQVRFLELVQLRAAM</sequence>
<protein>
    <submittedName>
        <fullName evidence="1">Uncharacterized protein</fullName>
    </submittedName>
</protein>
<proteinExistence type="predicted"/>